<dbReference type="EMBL" id="JAMYWD010000012">
    <property type="protein sequence ID" value="KAJ4952801.1"/>
    <property type="molecule type" value="Genomic_DNA"/>
</dbReference>
<dbReference type="Proteomes" id="UP001141806">
    <property type="component" value="Unassembled WGS sequence"/>
</dbReference>
<sequence length="159" mass="17281">MGKNTSQSSVHLCLEMVLEMSSTDASNVESYSPEQLTDKVTVTSNYFLNTFALHGITKPNNGDSAALVHLGRQPSWVSLVAVPEKDPMNAGRLIDAQKLVIHQKIVRIPRGRGISGGKTPRGRGYVGGHTSKSDASVALISSPHYLWFIVTSLVYLNFL</sequence>
<evidence type="ECO:0000313" key="1">
    <source>
        <dbReference type="EMBL" id="KAJ4952801.1"/>
    </source>
</evidence>
<proteinExistence type="predicted"/>
<evidence type="ECO:0000313" key="2">
    <source>
        <dbReference type="Proteomes" id="UP001141806"/>
    </source>
</evidence>
<gene>
    <name evidence="1" type="ORF">NE237_029633</name>
</gene>
<name>A0A9Q0JUZ9_9MAGN</name>
<accession>A0A9Q0JUZ9</accession>
<keyword evidence="2" id="KW-1185">Reference proteome</keyword>
<reference evidence="1" key="1">
    <citation type="journal article" date="2023" name="Plant J.">
        <title>The genome of the king protea, Protea cynaroides.</title>
        <authorList>
            <person name="Chang J."/>
            <person name="Duong T.A."/>
            <person name="Schoeman C."/>
            <person name="Ma X."/>
            <person name="Roodt D."/>
            <person name="Barker N."/>
            <person name="Li Z."/>
            <person name="Van de Peer Y."/>
            <person name="Mizrachi E."/>
        </authorList>
    </citation>
    <scope>NUCLEOTIDE SEQUENCE</scope>
    <source>
        <tissue evidence="1">Young leaves</tissue>
    </source>
</reference>
<comment type="caution">
    <text evidence="1">The sequence shown here is derived from an EMBL/GenBank/DDBJ whole genome shotgun (WGS) entry which is preliminary data.</text>
</comment>
<dbReference type="AlphaFoldDB" id="A0A9Q0JUZ9"/>
<organism evidence="1 2">
    <name type="scientific">Protea cynaroides</name>
    <dbReference type="NCBI Taxonomy" id="273540"/>
    <lineage>
        <taxon>Eukaryota</taxon>
        <taxon>Viridiplantae</taxon>
        <taxon>Streptophyta</taxon>
        <taxon>Embryophyta</taxon>
        <taxon>Tracheophyta</taxon>
        <taxon>Spermatophyta</taxon>
        <taxon>Magnoliopsida</taxon>
        <taxon>Proteales</taxon>
        <taxon>Proteaceae</taxon>
        <taxon>Protea</taxon>
    </lineage>
</organism>
<protein>
    <submittedName>
        <fullName evidence="1">Uncharacterized protein</fullName>
    </submittedName>
</protein>